<evidence type="ECO:0000259" key="16">
    <source>
        <dbReference type="Pfam" id="PF02875"/>
    </source>
</evidence>
<accession>A0A1G8WWX4</accession>
<evidence type="ECO:0000256" key="7">
    <source>
        <dbReference type="ARBA" id="ARBA00022741"/>
    </source>
</evidence>
<evidence type="ECO:0000256" key="5">
    <source>
        <dbReference type="ARBA" id="ARBA00022598"/>
    </source>
</evidence>
<dbReference type="PANTHER" id="PTHR43445">
    <property type="entry name" value="UDP-N-ACETYLMURAMATE--L-ALANINE LIGASE-RELATED"/>
    <property type="match status" value="1"/>
</dbReference>
<dbReference type="InterPro" id="IPR004101">
    <property type="entry name" value="Mur_ligase_C"/>
</dbReference>
<dbReference type="GO" id="GO:0005524">
    <property type="term" value="F:ATP binding"/>
    <property type="evidence" value="ECO:0007669"/>
    <property type="project" value="UniProtKB-UniRule"/>
</dbReference>
<dbReference type="HAMAP" id="MF_00046">
    <property type="entry name" value="MurC"/>
    <property type="match status" value="1"/>
</dbReference>
<evidence type="ECO:0000256" key="1">
    <source>
        <dbReference type="ARBA" id="ARBA00004496"/>
    </source>
</evidence>
<dbReference type="InterPro" id="IPR013221">
    <property type="entry name" value="Mur_ligase_cen"/>
</dbReference>
<dbReference type="SUPFAM" id="SSF53244">
    <property type="entry name" value="MurD-like peptide ligases, peptide-binding domain"/>
    <property type="match status" value="1"/>
</dbReference>
<evidence type="ECO:0000256" key="2">
    <source>
        <dbReference type="ARBA" id="ARBA00004752"/>
    </source>
</evidence>
<dbReference type="SUPFAM" id="SSF53623">
    <property type="entry name" value="MurD-like peptide ligases, catalytic domain"/>
    <property type="match status" value="1"/>
</dbReference>
<dbReference type="SUPFAM" id="SSF51984">
    <property type="entry name" value="MurCD N-terminal domain"/>
    <property type="match status" value="1"/>
</dbReference>
<comment type="pathway">
    <text evidence="2 14">Cell wall biogenesis; peptidoglycan biosynthesis.</text>
</comment>
<evidence type="ECO:0000256" key="11">
    <source>
        <dbReference type="ARBA" id="ARBA00023306"/>
    </source>
</evidence>
<dbReference type="Gene3D" id="3.90.190.20">
    <property type="entry name" value="Mur ligase, C-terminal domain"/>
    <property type="match status" value="1"/>
</dbReference>
<gene>
    <name evidence="14" type="primary">murC</name>
    <name evidence="18" type="ORF">SAMN05660472_00061</name>
</gene>
<evidence type="ECO:0000256" key="6">
    <source>
        <dbReference type="ARBA" id="ARBA00022618"/>
    </source>
</evidence>
<dbReference type="UniPathway" id="UPA00219"/>
<keyword evidence="4 14" id="KW-0963">Cytoplasm</keyword>
<keyword evidence="8 14" id="KW-0067">ATP-binding</keyword>
<reference evidence="18 19" key="1">
    <citation type="submission" date="2016-10" db="EMBL/GenBank/DDBJ databases">
        <authorList>
            <person name="de Groot N.N."/>
        </authorList>
    </citation>
    <scope>NUCLEOTIDE SEQUENCE [LARGE SCALE GENOMIC DNA]</scope>
    <source>
        <strain evidence="18 19">DSM 18346</strain>
    </source>
</reference>
<evidence type="ECO:0000313" key="19">
    <source>
        <dbReference type="Proteomes" id="UP000198718"/>
    </source>
</evidence>
<keyword evidence="10 14" id="KW-0573">Peptidoglycan synthesis</keyword>
<dbReference type="EC" id="6.3.2.8" evidence="3 14"/>
<evidence type="ECO:0000256" key="3">
    <source>
        <dbReference type="ARBA" id="ARBA00012211"/>
    </source>
</evidence>
<evidence type="ECO:0000256" key="12">
    <source>
        <dbReference type="ARBA" id="ARBA00023316"/>
    </source>
</evidence>
<keyword evidence="19" id="KW-1185">Reference proteome</keyword>
<dbReference type="Pfam" id="PF02875">
    <property type="entry name" value="Mur_ligase_C"/>
    <property type="match status" value="1"/>
</dbReference>
<dbReference type="Proteomes" id="UP000198718">
    <property type="component" value="Unassembled WGS sequence"/>
</dbReference>
<protein>
    <recommendedName>
        <fullName evidence="3 14">UDP-N-acetylmuramate--L-alanine ligase</fullName>
        <ecNumber evidence="3 14">6.3.2.8</ecNumber>
    </recommendedName>
    <alternativeName>
        <fullName evidence="14">UDP-N-acetylmuramoyl-L-alanine synthetase</fullName>
    </alternativeName>
</protein>
<dbReference type="Pfam" id="PF01225">
    <property type="entry name" value="Mur_ligase"/>
    <property type="match status" value="1"/>
</dbReference>
<keyword evidence="6 14" id="KW-0132">Cell division</keyword>
<feature type="domain" description="Mur ligase N-terminal catalytic" evidence="15">
    <location>
        <begin position="13"/>
        <end position="111"/>
    </location>
</feature>
<comment type="similarity">
    <text evidence="14">Belongs to the MurCDEF family.</text>
</comment>
<dbReference type="Gene3D" id="3.40.1190.10">
    <property type="entry name" value="Mur-like, catalytic domain"/>
    <property type="match status" value="1"/>
</dbReference>
<feature type="domain" description="Mur ligase central" evidence="17">
    <location>
        <begin position="117"/>
        <end position="296"/>
    </location>
</feature>
<dbReference type="AlphaFoldDB" id="A0A1G8WWX4"/>
<feature type="domain" description="Mur ligase C-terminal" evidence="16">
    <location>
        <begin position="319"/>
        <end position="447"/>
    </location>
</feature>
<dbReference type="GO" id="GO:0051301">
    <property type="term" value="P:cell division"/>
    <property type="evidence" value="ECO:0007669"/>
    <property type="project" value="UniProtKB-KW"/>
</dbReference>
<dbReference type="Gene3D" id="3.40.50.720">
    <property type="entry name" value="NAD(P)-binding Rossmann-like Domain"/>
    <property type="match status" value="1"/>
</dbReference>
<comment type="subcellular location">
    <subcellularLocation>
        <location evidence="1 14">Cytoplasm</location>
    </subcellularLocation>
</comment>
<comment type="function">
    <text evidence="14">Cell wall formation.</text>
</comment>
<evidence type="ECO:0000259" key="17">
    <source>
        <dbReference type="Pfam" id="PF08245"/>
    </source>
</evidence>
<sequence length="461" mass="51699">MISFDLSEHKIHHIHLIGIGGISMSAIAEVLLNHGYRVSGSDIKQSNIVDKLKRHGAEIFIGHRAENIQNPDLVVYSAAIKSINPERVRAEELNIPQVDRAEMLGQIMKKYEKAIAVAGSHGKTTTTSLVSLLLEYADLDPTILVGGELDDIGGNIKIGKSQHFITEACEYVESFLKLFPFIGIILNIDEDHLDYYRDLDHIKEAFRSFVKLIPQEGFLVACNDDSNVREVYGVGNCNVITYGINIPSDFMAKDIIFDREGHPMFKVTYRGEDFGDFHLSIPGVHNVYNALASIATSHILGIDTGKIAENLKRYHGIHRRFDILGDVKGAKIVDDYAHHPVEIKATLEAAKQYPHKKIWAIFQPHTYSRTKALLKEFADAFGSADYIIITDIYAAREPEDCEVSSKKLVSLMDPKLGARYMEDFEEIVDYVYENIQPGDLVLTMGAGDVYKIGEMLLNKFQ</sequence>
<dbReference type="STRING" id="393762.SAMN05660472_00061"/>
<evidence type="ECO:0000256" key="13">
    <source>
        <dbReference type="ARBA" id="ARBA00047833"/>
    </source>
</evidence>
<dbReference type="InterPro" id="IPR005758">
    <property type="entry name" value="UDP-N-AcMur_Ala_ligase_MurC"/>
</dbReference>
<dbReference type="GO" id="GO:0005737">
    <property type="term" value="C:cytoplasm"/>
    <property type="evidence" value="ECO:0007669"/>
    <property type="project" value="UniProtKB-SubCell"/>
</dbReference>
<dbReference type="InterPro" id="IPR036565">
    <property type="entry name" value="Mur-like_cat_sf"/>
</dbReference>
<dbReference type="EMBL" id="FNFP01000001">
    <property type="protein sequence ID" value="SDJ82898.1"/>
    <property type="molecule type" value="Genomic_DNA"/>
</dbReference>
<dbReference type="PANTHER" id="PTHR43445:SF3">
    <property type="entry name" value="UDP-N-ACETYLMURAMATE--L-ALANINE LIGASE"/>
    <property type="match status" value="1"/>
</dbReference>
<dbReference type="InterPro" id="IPR000713">
    <property type="entry name" value="Mur_ligase_N"/>
</dbReference>
<evidence type="ECO:0000313" key="18">
    <source>
        <dbReference type="EMBL" id="SDJ82898.1"/>
    </source>
</evidence>
<keyword evidence="5 14" id="KW-0436">Ligase</keyword>
<keyword evidence="7 14" id="KW-0547">Nucleotide-binding</keyword>
<dbReference type="InterPro" id="IPR050061">
    <property type="entry name" value="MurCDEF_pg_biosynth"/>
</dbReference>
<evidence type="ECO:0000259" key="15">
    <source>
        <dbReference type="Pfam" id="PF01225"/>
    </source>
</evidence>
<evidence type="ECO:0000256" key="14">
    <source>
        <dbReference type="HAMAP-Rule" id="MF_00046"/>
    </source>
</evidence>
<keyword evidence="9 14" id="KW-0133">Cell shape</keyword>
<keyword evidence="11 14" id="KW-0131">Cell cycle</keyword>
<evidence type="ECO:0000256" key="9">
    <source>
        <dbReference type="ARBA" id="ARBA00022960"/>
    </source>
</evidence>
<dbReference type="RefSeq" id="WP_330386443.1">
    <property type="nucleotide sequence ID" value="NZ_FNFP01000001.1"/>
</dbReference>
<dbReference type="GO" id="GO:0008763">
    <property type="term" value="F:UDP-N-acetylmuramate-L-alanine ligase activity"/>
    <property type="evidence" value="ECO:0007669"/>
    <property type="project" value="UniProtKB-UniRule"/>
</dbReference>
<comment type="catalytic activity">
    <reaction evidence="13 14">
        <text>UDP-N-acetyl-alpha-D-muramate + L-alanine + ATP = UDP-N-acetyl-alpha-D-muramoyl-L-alanine + ADP + phosphate + H(+)</text>
        <dbReference type="Rhea" id="RHEA:23372"/>
        <dbReference type="ChEBI" id="CHEBI:15378"/>
        <dbReference type="ChEBI" id="CHEBI:30616"/>
        <dbReference type="ChEBI" id="CHEBI:43474"/>
        <dbReference type="ChEBI" id="CHEBI:57972"/>
        <dbReference type="ChEBI" id="CHEBI:70757"/>
        <dbReference type="ChEBI" id="CHEBI:83898"/>
        <dbReference type="ChEBI" id="CHEBI:456216"/>
        <dbReference type="EC" id="6.3.2.8"/>
    </reaction>
</comment>
<name>A0A1G8WWX4_9FIRM</name>
<proteinExistence type="inferred from homology"/>
<dbReference type="GO" id="GO:0008360">
    <property type="term" value="P:regulation of cell shape"/>
    <property type="evidence" value="ECO:0007669"/>
    <property type="project" value="UniProtKB-KW"/>
</dbReference>
<keyword evidence="12 14" id="KW-0961">Cell wall biogenesis/degradation</keyword>
<dbReference type="NCBIfam" id="TIGR01082">
    <property type="entry name" value="murC"/>
    <property type="match status" value="1"/>
</dbReference>
<feature type="binding site" evidence="14">
    <location>
        <begin position="119"/>
        <end position="125"/>
    </location>
    <ligand>
        <name>ATP</name>
        <dbReference type="ChEBI" id="CHEBI:30616"/>
    </ligand>
</feature>
<dbReference type="Pfam" id="PF08245">
    <property type="entry name" value="Mur_ligase_M"/>
    <property type="match status" value="1"/>
</dbReference>
<organism evidence="18 19">
    <name type="scientific">Natronincola ferrireducens</name>
    <dbReference type="NCBI Taxonomy" id="393762"/>
    <lineage>
        <taxon>Bacteria</taxon>
        <taxon>Bacillati</taxon>
        <taxon>Bacillota</taxon>
        <taxon>Clostridia</taxon>
        <taxon>Peptostreptococcales</taxon>
        <taxon>Natronincolaceae</taxon>
        <taxon>Natronincola</taxon>
    </lineage>
</organism>
<evidence type="ECO:0000256" key="4">
    <source>
        <dbReference type="ARBA" id="ARBA00022490"/>
    </source>
</evidence>
<dbReference type="GO" id="GO:0009252">
    <property type="term" value="P:peptidoglycan biosynthetic process"/>
    <property type="evidence" value="ECO:0007669"/>
    <property type="project" value="UniProtKB-UniRule"/>
</dbReference>
<dbReference type="InterPro" id="IPR036615">
    <property type="entry name" value="Mur_ligase_C_dom_sf"/>
</dbReference>
<evidence type="ECO:0000256" key="8">
    <source>
        <dbReference type="ARBA" id="ARBA00022840"/>
    </source>
</evidence>
<dbReference type="GO" id="GO:0071555">
    <property type="term" value="P:cell wall organization"/>
    <property type="evidence" value="ECO:0007669"/>
    <property type="project" value="UniProtKB-KW"/>
</dbReference>
<evidence type="ECO:0000256" key="10">
    <source>
        <dbReference type="ARBA" id="ARBA00022984"/>
    </source>
</evidence>